<protein>
    <submittedName>
        <fullName evidence="1">Uncharacterized protein</fullName>
    </submittedName>
</protein>
<accession>D7E5L3</accession>
<evidence type="ECO:0000313" key="2">
    <source>
        <dbReference type="Proteomes" id="UP000001511"/>
    </source>
</evidence>
<keyword evidence="2" id="KW-1185">Reference proteome</keyword>
<proteinExistence type="predicted"/>
<dbReference type="AlphaFoldDB" id="D7E5L3"/>
<dbReference type="KEGG" id="naz:Aazo_5260"/>
<geneLocation type="plasmid" evidence="1 2">
    <name>pAzo01</name>
</geneLocation>
<dbReference type="HOGENOM" id="CLU_3101496_0_0_3"/>
<gene>
    <name evidence="1" type="ordered locus">Aazo_5260</name>
</gene>
<keyword evidence="1" id="KW-0614">Plasmid</keyword>
<name>D7E5L3_NOSA0</name>
<dbReference type="EMBL" id="CP002060">
    <property type="protein sequence ID" value="ADI66272.1"/>
    <property type="molecule type" value="Genomic_DNA"/>
</dbReference>
<organism evidence="1 2">
    <name type="scientific">Nostoc azollae (strain 0708)</name>
    <name type="common">Anabaena azollae (strain 0708)</name>
    <dbReference type="NCBI Taxonomy" id="551115"/>
    <lineage>
        <taxon>Bacteria</taxon>
        <taxon>Bacillati</taxon>
        <taxon>Cyanobacteriota</taxon>
        <taxon>Cyanophyceae</taxon>
        <taxon>Nostocales</taxon>
        <taxon>Nostocaceae</taxon>
        <taxon>Trichormus</taxon>
    </lineage>
</organism>
<sequence length="51" mass="5658">MKIASSTSFATYSINAKSDFLAASCINACKYVASYEVRLKVSRKETKLFLT</sequence>
<reference evidence="1 2" key="1">
    <citation type="journal article" date="2010" name="PLoS ONE">
        <title>Genome erosion in a nitrogen-fixing vertically transmitted endosymbiotic multicellular cyanobacterium.</title>
        <authorList>
            <person name="Ran L."/>
            <person name="Larsson J."/>
            <person name="Vigil-Stenman T."/>
            <person name="Nylander J.A."/>
            <person name="Ininbergs K."/>
            <person name="Zheng W.W."/>
            <person name="Lapidus A."/>
            <person name="Lowry S."/>
            <person name="Haselkorn R."/>
            <person name="Bergman B."/>
        </authorList>
    </citation>
    <scope>NUCLEOTIDE SEQUENCE [LARGE SCALE GENOMIC DNA]</scope>
    <source>
        <strain evidence="2">0708</strain>
        <plasmid evidence="2">Plasmid pAzo01</plasmid>
    </source>
</reference>
<dbReference type="Proteomes" id="UP000001511">
    <property type="component" value="Plasmid pAzo01"/>
</dbReference>
<evidence type="ECO:0000313" key="1">
    <source>
        <dbReference type="EMBL" id="ADI66272.1"/>
    </source>
</evidence>